<protein>
    <submittedName>
        <fullName evidence="1">Uncharacterized protein</fullName>
    </submittedName>
</protein>
<reference evidence="1" key="3">
    <citation type="submission" date="2025-09" db="UniProtKB">
        <authorList>
            <consortium name="Ensembl"/>
        </authorList>
    </citation>
    <scope>IDENTIFICATION</scope>
</reference>
<reference evidence="1" key="2">
    <citation type="submission" date="2025-08" db="UniProtKB">
        <authorList>
            <consortium name="Ensembl"/>
        </authorList>
    </citation>
    <scope>IDENTIFICATION</scope>
</reference>
<dbReference type="AlphaFoldDB" id="A0A493STC5"/>
<accession>A0A493STC5</accession>
<evidence type="ECO:0000313" key="2">
    <source>
        <dbReference type="Proteomes" id="UP000016666"/>
    </source>
</evidence>
<proteinExistence type="predicted"/>
<name>A0A493STC5_ANAPP</name>
<reference evidence="1 2" key="1">
    <citation type="submission" date="2017-10" db="EMBL/GenBank/DDBJ databases">
        <title>A new Pekin duck reference genome.</title>
        <authorList>
            <person name="Hou Z.-C."/>
            <person name="Zhou Z.-K."/>
            <person name="Zhu F."/>
            <person name="Hou S.-S."/>
        </authorList>
    </citation>
    <scope>NUCLEOTIDE SEQUENCE [LARGE SCALE GENOMIC DNA]</scope>
</reference>
<dbReference type="GeneTree" id="ENSGT00960000189412"/>
<dbReference type="Ensembl" id="ENSAPLT00000019846.1">
    <property type="protein sequence ID" value="ENSAPLP00000016817.1"/>
    <property type="gene ID" value="ENSAPLG00000026023.1"/>
</dbReference>
<sequence>MQHSPHSEAQLAYSSPLVLPESSQSIWLMVRFCRAAISEIMSLDLRRSSICTDCHRPRHRTKKKKSLCLCALPCTSLSRQAESALVRSLEKVVTWECKTQVWKLWKAAETQLPVLPDTANLLQSWTAPKQPFI</sequence>
<organism evidence="1 2">
    <name type="scientific">Anas platyrhynchos platyrhynchos</name>
    <name type="common">Northern mallard</name>
    <dbReference type="NCBI Taxonomy" id="8840"/>
    <lineage>
        <taxon>Eukaryota</taxon>
        <taxon>Metazoa</taxon>
        <taxon>Chordata</taxon>
        <taxon>Craniata</taxon>
        <taxon>Vertebrata</taxon>
        <taxon>Euteleostomi</taxon>
        <taxon>Archelosauria</taxon>
        <taxon>Archosauria</taxon>
        <taxon>Dinosauria</taxon>
        <taxon>Saurischia</taxon>
        <taxon>Theropoda</taxon>
        <taxon>Coelurosauria</taxon>
        <taxon>Aves</taxon>
        <taxon>Neognathae</taxon>
        <taxon>Galloanserae</taxon>
        <taxon>Anseriformes</taxon>
        <taxon>Anatidae</taxon>
        <taxon>Anatinae</taxon>
        <taxon>Anas</taxon>
    </lineage>
</organism>
<keyword evidence="2" id="KW-1185">Reference proteome</keyword>
<dbReference type="Proteomes" id="UP000016666">
    <property type="component" value="Chromosome 19"/>
</dbReference>
<evidence type="ECO:0000313" key="1">
    <source>
        <dbReference type="Ensembl" id="ENSAPLP00000016817.1"/>
    </source>
</evidence>